<evidence type="ECO:0000313" key="2">
    <source>
        <dbReference type="EMBL" id="PRQ52507.1"/>
    </source>
</evidence>
<protein>
    <submittedName>
        <fullName evidence="2">Uncharacterized protein</fullName>
    </submittedName>
</protein>
<accession>A0A2P6S1E7</accession>
<dbReference type="AlphaFoldDB" id="A0A2P6S1E7"/>
<dbReference type="Proteomes" id="UP000238479">
    <property type="component" value="Chromosome 2"/>
</dbReference>
<reference evidence="2 3" key="1">
    <citation type="journal article" date="2018" name="Nat. Genet.">
        <title>The Rosa genome provides new insights in the design of modern roses.</title>
        <authorList>
            <person name="Bendahmane M."/>
        </authorList>
    </citation>
    <scope>NUCLEOTIDE SEQUENCE [LARGE SCALE GENOMIC DNA]</scope>
    <source>
        <strain evidence="3">cv. Old Blush</strain>
    </source>
</reference>
<keyword evidence="1" id="KW-0472">Membrane</keyword>
<feature type="transmembrane region" description="Helical" evidence="1">
    <location>
        <begin position="6"/>
        <end position="24"/>
    </location>
</feature>
<evidence type="ECO:0000256" key="1">
    <source>
        <dbReference type="SAM" id="Phobius"/>
    </source>
</evidence>
<dbReference type="Gramene" id="PRQ52507">
    <property type="protein sequence ID" value="PRQ52507"/>
    <property type="gene ID" value="RchiOBHm_Chr2g0156241"/>
</dbReference>
<gene>
    <name evidence="2" type="ORF">RchiOBHm_Chr2g0156241</name>
</gene>
<dbReference type="EMBL" id="PDCK01000040">
    <property type="protein sequence ID" value="PRQ52507.1"/>
    <property type="molecule type" value="Genomic_DNA"/>
</dbReference>
<evidence type="ECO:0000313" key="3">
    <source>
        <dbReference type="Proteomes" id="UP000238479"/>
    </source>
</evidence>
<sequence>MPLKTTLSSLPPALIFTLLLIFLMRLSWTMKSNRALPLLPKASAGHKDEVSLYASDSCPGLKHPFCITASSSSWEVPARLILKYRKKKNYLVLSCKLMYKSFISFVTFMRKINMQHSLFNMLNSILYSHYPPKKKKKNPACIFCMPDFFLFINELLRWQNCRRKALVVVGGVAMDICYGIF</sequence>
<proteinExistence type="predicted"/>
<name>A0A2P6S1E7_ROSCH</name>
<keyword evidence="3" id="KW-1185">Reference proteome</keyword>
<organism evidence="2 3">
    <name type="scientific">Rosa chinensis</name>
    <name type="common">China rose</name>
    <dbReference type="NCBI Taxonomy" id="74649"/>
    <lineage>
        <taxon>Eukaryota</taxon>
        <taxon>Viridiplantae</taxon>
        <taxon>Streptophyta</taxon>
        <taxon>Embryophyta</taxon>
        <taxon>Tracheophyta</taxon>
        <taxon>Spermatophyta</taxon>
        <taxon>Magnoliopsida</taxon>
        <taxon>eudicotyledons</taxon>
        <taxon>Gunneridae</taxon>
        <taxon>Pentapetalae</taxon>
        <taxon>rosids</taxon>
        <taxon>fabids</taxon>
        <taxon>Rosales</taxon>
        <taxon>Rosaceae</taxon>
        <taxon>Rosoideae</taxon>
        <taxon>Rosoideae incertae sedis</taxon>
        <taxon>Rosa</taxon>
    </lineage>
</organism>
<comment type="caution">
    <text evidence="2">The sequence shown here is derived from an EMBL/GenBank/DDBJ whole genome shotgun (WGS) entry which is preliminary data.</text>
</comment>
<keyword evidence="1" id="KW-1133">Transmembrane helix</keyword>
<keyword evidence="1" id="KW-0812">Transmembrane</keyword>